<accession>A0A0F9MLG9</accession>
<feature type="transmembrane region" description="Helical" evidence="9">
    <location>
        <begin position="312"/>
        <end position="330"/>
    </location>
</feature>
<sequence length="464" mass="49044">MTDEKKEIRLGIALIPIVFLIVVLALTIGVFKQQPHIALISAAAVAACVAVILKHPWKEIQEGMVHGIMLAMSAILILMVVGMMIGTWIMGGVVPSMIYYGLKVLSPGIFLVATLIICSIVSLGTGSSWSTAGTVGVALIGVGQGLGVPVAMVAGAIISGAYFGDKMSPLSDTTNLAPAVAGTDLFSHVRHMVYTTGPAYFISIVLYGLLGTRFSGGGMKAENIEVILSTIKSNFFIHPILLLPPLLVIVMVVKKIPPLPALLGGTALGGIFAIIAQSKPLAEVIQAAQSGYVSQSGVKMVDDLLTRGGLESMMPTVALIICALSFGGIMEKTGMLEVLARALLKRVKRTGSLVVATIFSCIGLNAVASDQYIAIIIPGRMYKKAFEERGLHPKNLSRLLEGSGTLSSPLIPWNSCGAFMHAALGVNPLLYLPYAFFNLIVPLVCVFYGYTGITMEKIKESDKV</sequence>
<comment type="caution">
    <text evidence="11">The sequence shown here is derived from an EMBL/GenBank/DDBJ whole genome shotgun (WGS) entry which is preliminary data.</text>
</comment>
<dbReference type="NCBIfam" id="TIGR00931">
    <property type="entry name" value="antiport_nhaC"/>
    <property type="match status" value="1"/>
</dbReference>
<evidence type="ECO:0000256" key="4">
    <source>
        <dbReference type="ARBA" id="ARBA00022475"/>
    </source>
</evidence>
<evidence type="ECO:0000256" key="2">
    <source>
        <dbReference type="ARBA" id="ARBA00022448"/>
    </source>
</evidence>
<evidence type="ECO:0000256" key="8">
    <source>
        <dbReference type="ARBA" id="ARBA00038435"/>
    </source>
</evidence>
<dbReference type="InterPro" id="IPR018461">
    <property type="entry name" value="Na/H_Antiport_NhaC-like_C"/>
</dbReference>
<feature type="transmembrane region" description="Helical" evidence="9">
    <location>
        <begin position="97"/>
        <end position="123"/>
    </location>
</feature>
<evidence type="ECO:0000259" key="10">
    <source>
        <dbReference type="Pfam" id="PF03553"/>
    </source>
</evidence>
<evidence type="ECO:0000313" key="11">
    <source>
        <dbReference type="EMBL" id="KKN08110.1"/>
    </source>
</evidence>
<feature type="transmembrane region" description="Helical" evidence="9">
    <location>
        <begin position="65"/>
        <end position="91"/>
    </location>
</feature>
<dbReference type="EMBL" id="LAZR01004492">
    <property type="protein sequence ID" value="KKN08110.1"/>
    <property type="molecule type" value="Genomic_DNA"/>
</dbReference>
<feature type="transmembrane region" description="Helical" evidence="9">
    <location>
        <begin position="192"/>
        <end position="214"/>
    </location>
</feature>
<name>A0A0F9MLG9_9ZZZZ</name>
<keyword evidence="5 9" id="KW-0812">Transmembrane</keyword>
<dbReference type="GO" id="GO:0005886">
    <property type="term" value="C:plasma membrane"/>
    <property type="evidence" value="ECO:0007669"/>
    <property type="project" value="UniProtKB-SubCell"/>
</dbReference>
<evidence type="ECO:0000256" key="1">
    <source>
        <dbReference type="ARBA" id="ARBA00004651"/>
    </source>
</evidence>
<gene>
    <name evidence="11" type="ORF">LCGC14_1060030</name>
</gene>
<dbReference type="PANTHER" id="PTHR33451">
    <property type="entry name" value="MALATE-2H(+)/NA(+)-LACTATE ANTIPORTER"/>
    <property type="match status" value="1"/>
</dbReference>
<dbReference type="PANTHER" id="PTHR33451:SF3">
    <property type="entry name" value="MALATE-2H(+)_NA(+)-LACTATE ANTIPORTER"/>
    <property type="match status" value="1"/>
</dbReference>
<keyword evidence="4" id="KW-1003">Cell membrane</keyword>
<evidence type="ECO:0000256" key="5">
    <source>
        <dbReference type="ARBA" id="ARBA00022692"/>
    </source>
</evidence>
<evidence type="ECO:0000256" key="3">
    <source>
        <dbReference type="ARBA" id="ARBA00022449"/>
    </source>
</evidence>
<organism evidence="11">
    <name type="scientific">marine sediment metagenome</name>
    <dbReference type="NCBI Taxonomy" id="412755"/>
    <lineage>
        <taxon>unclassified sequences</taxon>
        <taxon>metagenomes</taxon>
        <taxon>ecological metagenomes</taxon>
    </lineage>
</organism>
<keyword evidence="3" id="KW-0050">Antiport</keyword>
<feature type="transmembrane region" description="Helical" evidence="9">
    <location>
        <begin position="135"/>
        <end position="163"/>
    </location>
</feature>
<reference evidence="11" key="1">
    <citation type="journal article" date="2015" name="Nature">
        <title>Complex archaea that bridge the gap between prokaryotes and eukaryotes.</title>
        <authorList>
            <person name="Spang A."/>
            <person name="Saw J.H."/>
            <person name="Jorgensen S.L."/>
            <person name="Zaremba-Niedzwiedzka K."/>
            <person name="Martijn J."/>
            <person name="Lind A.E."/>
            <person name="van Eijk R."/>
            <person name="Schleper C."/>
            <person name="Guy L."/>
            <person name="Ettema T.J."/>
        </authorList>
    </citation>
    <scope>NUCLEOTIDE SEQUENCE</scope>
</reference>
<feature type="transmembrane region" description="Helical" evidence="9">
    <location>
        <begin position="12"/>
        <end position="31"/>
    </location>
</feature>
<evidence type="ECO:0000256" key="6">
    <source>
        <dbReference type="ARBA" id="ARBA00022989"/>
    </source>
</evidence>
<feature type="transmembrane region" description="Helical" evidence="9">
    <location>
        <begin position="351"/>
        <end position="377"/>
    </location>
</feature>
<feature type="transmembrane region" description="Helical" evidence="9">
    <location>
        <begin position="235"/>
        <end position="253"/>
    </location>
</feature>
<proteinExistence type="inferred from homology"/>
<comment type="subcellular location">
    <subcellularLocation>
        <location evidence="1">Cell membrane</location>
        <topology evidence="1">Multi-pass membrane protein</topology>
    </subcellularLocation>
</comment>
<feature type="transmembrane region" description="Helical" evidence="9">
    <location>
        <begin position="37"/>
        <end position="53"/>
    </location>
</feature>
<dbReference type="InterPro" id="IPR052180">
    <property type="entry name" value="NhaC_Na-H+_Antiporter"/>
</dbReference>
<keyword evidence="2" id="KW-0813">Transport</keyword>
<feature type="transmembrane region" description="Helical" evidence="9">
    <location>
        <begin position="429"/>
        <end position="450"/>
    </location>
</feature>
<keyword evidence="7 9" id="KW-0472">Membrane</keyword>
<evidence type="ECO:0000256" key="7">
    <source>
        <dbReference type="ARBA" id="ARBA00023136"/>
    </source>
</evidence>
<comment type="similarity">
    <text evidence="8">Belongs to the NhaC Na(+)/H(+) (TC 2.A.35) antiporter family.</text>
</comment>
<protein>
    <recommendedName>
        <fullName evidence="10">Na+/H+ antiporter NhaC-like C-terminal domain-containing protein</fullName>
    </recommendedName>
</protein>
<dbReference type="AlphaFoldDB" id="A0A0F9MLG9"/>
<feature type="domain" description="Na+/H+ antiporter NhaC-like C-terminal" evidence="10">
    <location>
        <begin position="160"/>
        <end position="453"/>
    </location>
</feature>
<dbReference type="Pfam" id="PF03553">
    <property type="entry name" value="Na_H_antiporter"/>
    <property type="match status" value="1"/>
</dbReference>
<dbReference type="GO" id="GO:0015297">
    <property type="term" value="F:antiporter activity"/>
    <property type="evidence" value="ECO:0007669"/>
    <property type="project" value="UniProtKB-KW"/>
</dbReference>
<evidence type="ECO:0000256" key="9">
    <source>
        <dbReference type="SAM" id="Phobius"/>
    </source>
</evidence>
<keyword evidence="6 9" id="KW-1133">Transmembrane helix</keyword>
<dbReference type="InterPro" id="IPR004770">
    <property type="entry name" value="Na/H_antiport_NhaC"/>
</dbReference>